<dbReference type="PROSITE" id="PS51186">
    <property type="entry name" value="GNAT"/>
    <property type="match status" value="1"/>
</dbReference>
<feature type="domain" description="N-acetyltransferase" evidence="1">
    <location>
        <begin position="22"/>
        <end position="198"/>
    </location>
</feature>
<gene>
    <name evidence="2" type="ORF">Scaly_1881000</name>
</gene>
<dbReference type="Pfam" id="PF00583">
    <property type="entry name" value="Acetyltransf_1"/>
    <property type="match status" value="1"/>
</dbReference>
<proteinExistence type="predicted"/>
<dbReference type="AlphaFoldDB" id="A0AAW2NF21"/>
<dbReference type="EMBL" id="JACGWM010000011">
    <property type="protein sequence ID" value="KAL0342184.1"/>
    <property type="molecule type" value="Genomic_DNA"/>
</dbReference>
<dbReference type="GO" id="GO:0016747">
    <property type="term" value="F:acyltransferase activity, transferring groups other than amino-acyl groups"/>
    <property type="evidence" value="ECO:0007669"/>
    <property type="project" value="InterPro"/>
</dbReference>
<protein>
    <submittedName>
        <fullName evidence="2">N-acetyltransferase HLS1-like</fullName>
    </submittedName>
</protein>
<sequence>MKIAAETYFPNPPAPEEEQPPVVVRRYDEATDKAAVEELERRCEVGQPGKPSLVTDLMGDPIARVRNFVSHIMLVRRESLLCCRVRRCKRIVGVIRGCIKTVTSGKRSSSTQLPVYVKFAYILGLRVSATHRRLGIATKLVQELEGWCRQNGAEYAYMATECSNKPSLNLFTQKCNYVKFRNPTVLVQPVHLHSKPLASDIMIVQVPPQQVELVYRRVFSSSEFFPKDIDRLLSNKLNLGTFVALPKKSVSKWNPKAGEFPPSFAILSIWDTKEVFRLQVKGVSSLTHAACLGTRVLDAMVPWLKIPSVPNVFKNFGFYFMYGLHMEGKDGPRLMKNLCKFVHNTARNDPDCRVVVAEVGQTDPVREAIPHWKKFSWDEDIWCIKKLGRVNQNHYDWHKSSSVIFVDPRDL</sequence>
<dbReference type="InterPro" id="IPR000182">
    <property type="entry name" value="GNAT_dom"/>
</dbReference>
<dbReference type="PANTHER" id="PTHR47370:SF6">
    <property type="entry name" value="N-ACETYLTRANSFERASE HLS1-RELATED"/>
    <property type="match status" value="1"/>
</dbReference>
<evidence type="ECO:0000313" key="2">
    <source>
        <dbReference type="EMBL" id="KAL0342184.1"/>
    </source>
</evidence>
<reference evidence="2" key="2">
    <citation type="journal article" date="2024" name="Plant">
        <title>Genomic evolution and insights into agronomic trait innovations of Sesamum species.</title>
        <authorList>
            <person name="Miao H."/>
            <person name="Wang L."/>
            <person name="Qu L."/>
            <person name="Liu H."/>
            <person name="Sun Y."/>
            <person name="Le M."/>
            <person name="Wang Q."/>
            <person name="Wei S."/>
            <person name="Zheng Y."/>
            <person name="Lin W."/>
            <person name="Duan Y."/>
            <person name="Cao H."/>
            <person name="Xiong S."/>
            <person name="Wang X."/>
            <person name="Wei L."/>
            <person name="Li C."/>
            <person name="Ma Q."/>
            <person name="Ju M."/>
            <person name="Zhao R."/>
            <person name="Li G."/>
            <person name="Mu C."/>
            <person name="Tian Q."/>
            <person name="Mei H."/>
            <person name="Zhang T."/>
            <person name="Gao T."/>
            <person name="Zhang H."/>
        </authorList>
    </citation>
    <scope>NUCLEOTIDE SEQUENCE</scope>
    <source>
        <strain evidence="2">KEN8</strain>
    </source>
</reference>
<dbReference type="Gene3D" id="3.40.630.30">
    <property type="match status" value="1"/>
</dbReference>
<organism evidence="2">
    <name type="scientific">Sesamum calycinum</name>
    <dbReference type="NCBI Taxonomy" id="2727403"/>
    <lineage>
        <taxon>Eukaryota</taxon>
        <taxon>Viridiplantae</taxon>
        <taxon>Streptophyta</taxon>
        <taxon>Embryophyta</taxon>
        <taxon>Tracheophyta</taxon>
        <taxon>Spermatophyta</taxon>
        <taxon>Magnoliopsida</taxon>
        <taxon>eudicotyledons</taxon>
        <taxon>Gunneridae</taxon>
        <taxon>Pentapetalae</taxon>
        <taxon>asterids</taxon>
        <taxon>lamiids</taxon>
        <taxon>Lamiales</taxon>
        <taxon>Pedaliaceae</taxon>
        <taxon>Sesamum</taxon>
    </lineage>
</organism>
<dbReference type="InterPro" id="IPR016181">
    <property type="entry name" value="Acyl_CoA_acyltransferase"/>
</dbReference>
<dbReference type="CDD" id="cd04301">
    <property type="entry name" value="NAT_SF"/>
    <property type="match status" value="1"/>
</dbReference>
<comment type="caution">
    <text evidence="2">The sequence shown here is derived from an EMBL/GenBank/DDBJ whole genome shotgun (WGS) entry which is preliminary data.</text>
</comment>
<evidence type="ECO:0000259" key="1">
    <source>
        <dbReference type="PROSITE" id="PS51186"/>
    </source>
</evidence>
<dbReference type="PANTHER" id="PTHR47370">
    <property type="entry name" value="ACYL-COA N-ACYLTRANSFERASES (NAT) SUPERFAMILY PROTEIN"/>
    <property type="match status" value="1"/>
</dbReference>
<dbReference type="SUPFAM" id="SSF55729">
    <property type="entry name" value="Acyl-CoA N-acyltransferases (Nat)"/>
    <property type="match status" value="1"/>
</dbReference>
<dbReference type="FunFam" id="3.40.630.30:FF:000116">
    <property type="entry name" value="Putative N-acetyltransferase HLS1"/>
    <property type="match status" value="1"/>
</dbReference>
<reference evidence="2" key="1">
    <citation type="submission" date="2020-06" db="EMBL/GenBank/DDBJ databases">
        <authorList>
            <person name="Li T."/>
            <person name="Hu X."/>
            <person name="Zhang T."/>
            <person name="Song X."/>
            <person name="Zhang H."/>
            <person name="Dai N."/>
            <person name="Sheng W."/>
            <person name="Hou X."/>
            <person name="Wei L."/>
        </authorList>
    </citation>
    <scope>NUCLEOTIDE SEQUENCE</scope>
    <source>
        <strain evidence="2">KEN8</strain>
        <tissue evidence="2">Leaf</tissue>
    </source>
</reference>
<accession>A0AAW2NF21</accession>
<dbReference type="InterPro" id="IPR052810">
    <property type="entry name" value="Plant_NAT"/>
</dbReference>
<name>A0AAW2NF21_9LAMI</name>